<dbReference type="KEGG" id="ddu:GF1_04550"/>
<accession>A0A915TZC7</accession>
<dbReference type="SUPFAM" id="SSF82714">
    <property type="entry name" value="Multidrug efflux transporter AcrB TolC docking domain, DN and DC subdomains"/>
    <property type="match status" value="1"/>
</dbReference>
<dbReference type="Gene3D" id="3.30.70.1440">
    <property type="entry name" value="Multidrug efflux transporter AcrB pore domain"/>
    <property type="match status" value="1"/>
</dbReference>
<protein>
    <submittedName>
        <fullName evidence="2">Multidrug transporter AcrB</fullName>
    </submittedName>
</protein>
<dbReference type="SUPFAM" id="SSF82866">
    <property type="entry name" value="Multidrug efflux transporter AcrB transmembrane domain"/>
    <property type="match status" value="2"/>
</dbReference>
<dbReference type="PRINTS" id="PR00702">
    <property type="entry name" value="ACRIFLAVINRP"/>
</dbReference>
<dbReference type="PANTHER" id="PTHR32063">
    <property type="match status" value="1"/>
</dbReference>
<feature type="transmembrane region" description="Helical" evidence="1">
    <location>
        <begin position="548"/>
        <end position="568"/>
    </location>
</feature>
<organism evidence="2 3">
    <name type="scientific">Desulfolithobacter dissulfuricans</name>
    <dbReference type="NCBI Taxonomy" id="2795293"/>
    <lineage>
        <taxon>Bacteria</taxon>
        <taxon>Pseudomonadati</taxon>
        <taxon>Thermodesulfobacteriota</taxon>
        <taxon>Desulfobulbia</taxon>
        <taxon>Desulfobulbales</taxon>
        <taxon>Desulfobulbaceae</taxon>
        <taxon>Desulfolithobacter</taxon>
    </lineage>
</organism>
<dbReference type="AlphaFoldDB" id="A0A915TZC7"/>
<dbReference type="Proteomes" id="UP001063350">
    <property type="component" value="Chromosome"/>
</dbReference>
<evidence type="ECO:0000313" key="2">
    <source>
        <dbReference type="EMBL" id="BCO08079.1"/>
    </source>
</evidence>
<dbReference type="Gene3D" id="3.30.2090.10">
    <property type="entry name" value="Multidrug efflux transporter AcrB TolC docking domain, DN and DC subdomains"/>
    <property type="match status" value="2"/>
</dbReference>
<dbReference type="EMBL" id="AP024233">
    <property type="protein sequence ID" value="BCO08079.1"/>
    <property type="molecule type" value="Genomic_DNA"/>
</dbReference>
<dbReference type="Gene3D" id="3.30.70.1320">
    <property type="entry name" value="Multidrug efflux transporter AcrB pore domain like"/>
    <property type="match status" value="1"/>
</dbReference>
<dbReference type="InterPro" id="IPR001036">
    <property type="entry name" value="Acrflvin-R"/>
</dbReference>
<name>A0A915TZC7_9BACT</name>
<evidence type="ECO:0000313" key="3">
    <source>
        <dbReference type="Proteomes" id="UP001063350"/>
    </source>
</evidence>
<feature type="transmembrane region" description="Helical" evidence="1">
    <location>
        <begin position="901"/>
        <end position="920"/>
    </location>
</feature>
<dbReference type="SUPFAM" id="SSF82693">
    <property type="entry name" value="Multidrug efflux transporter AcrB pore domain, PN1, PN2, PC1 and PC2 subdomains"/>
    <property type="match status" value="3"/>
</dbReference>
<feature type="transmembrane region" description="Helical" evidence="1">
    <location>
        <begin position="439"/>
        <end position="462"/>
    </location>
</feature>
<feature type="transmembrane region" description="Helical" evidence="1">
    <location>
        <begin position="395"/>
        <end position="419"/>
    </location>
</feature>
<gene>
    <name evidence="2" type="ORF">GF1_04550</name>
</gene>
<dbReference type="Gene3D" id="3.30.70.1430">
    <property type="entry name" value="Multidrug efflux transporter AcrB pore domain"/>
    <property type="match status" value="2"/>
</dbReference>
<dbReference type="GO" id="GO:0042910">
    <property type="term" value="F:xenobiotic transmembrane transporter activity"/>
    <property type="evidence" value="ECO:0007669"/>
    <property type="project" value="TreeGrafter"/>
</dbReference>
<dbReference type="Pfam" id="PF00873">
    <property type="entry name" value="ACR_tran"/>
    <property type="match status" value="1"/>
</dbReference>
<feature type="transmembrane region" description="Helical" evidence="1">
    <location>
        <begin position="951"/>
        <end position="978"/>
    </location>
</feature>
<dbReference type="RefSeq" id="WP_267928008.1">
    <property type="nucleotide sequence ID" value="NZ_AP024233.1"/>
</dbReference>
<feature type="transmembrane region" description="Helical" evidence="1">
    <location>
        <begin position="12"/>
        <end position="31"/>
    </location>
</feature>
<feature type="transmembrane region" description="Helical" evidence="1">
    <location>
        <begin position="927"/>
        <end position="945"/>
    </location>
</feature>
<dbReference type="Gene3D" id="1.20.1640.10">
    <property type="entry name" value="Multidrug efflux transporter AcrB transmembrane domain"/>
    <property type="match status" value="2"/>
</dbReference>
<feature type="transmembrane region" description="Helical" evidence="1">
    <location>
        <begin position="1026"/>
        <end position="1053"/>
    </location>
</feature>
<dbReference type="InterPro" id="IPR027463">
    <property type="entry name" value="AcrB_DN_DC_subdom"/>
</dbReference>
<keyword evidence="1" id="KW-1133">Transmembrane helix</keyword>
<sequence length="1086" mass="121522">MTGLVRFTLKQKVFCNLFFVLLMVIGAYAMLRSSVERYPNIHFGKVMIDTYFPGASPGDVEALVTRVIEDALENMNNVEYILSHSYRERSSILIKFIDDTDYQRGYDEVRFRVQTILSDLPDTVDPPRFNELDVNDWFPAISVNIVGERSNRALILMAEDLKTRLLARVPDLKEVKLVGEFVREFHVLLDQRRMRSLGVTFDQAARALSRANITVPAGAYDTPGGEFMLRVDERFRSRTQVMDTIIRRDGDGSFIRIRDIVAHPDAPLPETLSYRQPFVMSSINGQDCVSLQLIKTRQGNAIQIAAETRKVVEENRDRYREEGIELVVTQDSTVKIKDSMRVLGTNLLLGIILVCILIWSVMGLRNAALTTVGIPFSFMVTMAIMYLTGNSINEISLFAFVLVSGIIVDDAIVVVENIYRHVQQGKKLHDAVKDGTAEVFLPVVSATLTTVAAFLPMLIMTGSTGEFFAVIPKAVTYALIASLLECLFILPVHYLDFGQRETQAKTRGRRFRISGDGHSLEIEDTRFMAFNRALFNYLLERVLIYRKWSLLLLFLLFSSALFIALVSLTGRMNLIRVSFFPDDYSIFYVEVTGPAGTSINTTHELVKKIAAEVMADGPGMATSAAGIAGFYLNEDYYPVWGSQVGHVVVTLPAIRERQFEDDSSDILLHLDSMRRKLAHFSRETGFRLHIRPEKDGPPAGKDINIRILGRQRDRVQEAAARAMDFLRHDPDIAPWLIDLQDDQGQPGRVLRFAIRPERIMEYNLTPDQVALLAASLLNGRVVGKYRLEDEEIDLKLKLATSPEHGLKEALAAVAIDHPDGPVLLGDLVEPKFSVEPGFLNRFQGLSAVTLTADLRPESPVSSQSVIKEVRAWFKSVQDQYPGVSLNFAGEYESTHRSYTSLTYAFFIALTLIYLILAAQFGSYTQPLIIISAVIFALIGVIYGTFLSRSLFTINSFIAIVGVTGVVVNDSLVLVDFINKAYQKGLTRHQAIVAGTNIRLRPIILTTLTTTLGLLPMALGIPEYSLVWGTMAMTFVTGLCTATFLTIIIVPVEWDMLMAAAERRTGTKNKKISGPGRTRIHIEQIHD</sequence>
<dbReference type="GO" id="GO:0005886">
    <property type="term" value="C:plasma membrane"/>
    <property type="evidence" value="ECO:0007669"/>
    <property type="project" value="TreeGrafter"/>
</dbReference>
<evidence type="ECO:0000256" key="1">
    <source>
        <dbReference type="SAM" id="Phobius"/>
    </source>
</evidence>
<dbReference type="PANTHER" id="PTHR32063:SF33">
    <property type="entry name" value="RND SUPERFAMILY EFFLUX PUMP PERMEASE COMPONENT"/>
    <property type="match status" value="1"/>
</dbReference>
<proteinExistence type="predicted"/>
<feature type="transmembrane region" description="Helical" evidence="1">
    <location>
        <begin position="474"/>
        <end position="495"/>
    </location>
</feature>
<feature type="transmembrane region" description="Helical" evidence="1">
    <location>
        <begin position="368"/>
        <end position="389"/>
    </location>
</feature>
<feature type="transmembrane region" description="Helical" evidence="1">
    <location>
        <begin position="342"/>
        <end position="361"/>
    </location>
</feature>
<keyword evidence="1" id="KW-0812">Transmembrane</keyword>
<keyword evidence="1" id="KW-0472">Membrane</keyword>
<reference evidence="2" key="1">
    <citation type="submission" date="2020-12" db="EMBL/GenBank/DDBJ databases">
        <title>Desulfobium dissulfuricans gen. nov., sp. nov., a novel mesophilic, sulfate-reducing bacterium isolated from a deep-sea hydrothermal vent.</title>
        <authorList>
            <person name="Hashimoto Y."/>
            <person name="Tame A."/>
            <person name="Sawayama S."/>
            <person name="Miyazaki J."/>
            <person name="Takai K."/>
            <person name="Nakagawa S."/>
        </authorList>
    </citation>
    <scope>NUCLEOTIDE SEQUENCE</scope>
    <source>
        <strain evidence="2">GF1</strain>
    </source>
</reference>
<feature type="transmembrane region" description="Helical" evidence="1">
    <location>
        <begin position="999"/>
        <end position="1020"/>
    </location>
</feature>
<keyword evidence="3" id="KW-1185">Reference proteome</keyword>